<name>A0ABU5SPV5_9BACT</name>
<dbReference type="InterPro" id="IPR040841">
    <property type="entry name" value="Luciferase_dom"/>
</dbReference>
<keyword evidence="6" id="KW-0378">Hydrolase</keyword>
<evidence type="ECO:0000256" key="1">
    <source>
        <dbReference type="ARBA" id="ARBA00010211"/>
    </source>
</evidence>
<keyword evidence="3" id="KW-0732">Signal</keyword>
<dbReference type="Pfam" id="PF01557">
    <property type="entry name" value="FAA_hydrolase"/>
    <property type="match status" value="1"/>
</dbReference>
<protein>
    <submittedName>
        <fullName evidence="6">Fumarylacetoacetate hydrolase family protein</fullName>
    </submittedName>
</protein>
<gene>
    <name evidence="6" type="ORF">VB798_22080</name>
</gene>
<feature type="domain" description="Luciferase" evidence="5">
    <location>
        <begin position="461"/>
        <end position="529"/>
    </location>
</feature>
<accession>A0ABU5SPV5</accession>
<evidence type="ECO:0000259" key="4">
    <source>
        <dbReference type="Pfam" id="PF01557"/>
    </source>
</evidence>
<keyword evidence="2" id="KW-0479">Metal-binding</keyword>
<evidence type="ECO:0000256" key="3">
    <source>
        <dbReference type="SAM" id="SignalP"/>
    </source>
</evidence>
<dbReference type="Gene3D" id="3.90.850.10">
    <property type="entry name" value="Fumarylacetoacetase-like, C-terminal domain"/>
    <property type="match status" value="1"/>
</dbReference>
<dbReference type="RefSeq" id="WP_323689419.1">
    <property type="nucleotide sequence ID" value="NZ_JAYGIM010000019.1"/>
</dbReference>
<dbReference type="Pfam" id="PF17648">
    <property type="entry name" value="Luciferase"/>
    <property type="match status" value="1"/>
</dbReference>
<dbReference type="InterPro" id="IPR036663">
    <property type="entry name" value="Fumarylacetoacetase_C_sf"/>
</dbReference>
<reference evidence="6 7" key="1">
    <citation type="submission" date="2023-12" db="EMBL/GenBank/DDBJ databases">
        <title>Novel species of the genus Arcicella isolated from rivers.</title>
        <authorList>
            <person name="Lu H."/>
        </authorList>
    </citation>
    <scope>NUCLEOTIDE SEQUENCE [LARGE SCALE GENOMIC DNA]</scope>
    <source>
        <strain evidence="6 7">DC25W</strain>
    </source>
</reference>
<dbReference type="GO" id="GO:0016787">
    <property type="term" value="F:hydrolase activity"/>
    <property type="evidence" value="ECO:0007669"/>
    <property type="project" value="UniProtKB-KW"/>
</dbReference>
<dbReference type="InterPro" id="IPR011234">
    <property type="entry name" value="Fumarylacetoacetase-like_C"/>
</dbReference>
<dbReference type="Proteomes" id="UP001302222">
    <property type="component" value="Unassembled WGS sequence"/>
</dbReference>
<evidence type="ECO:0000259" key="5">
    <source>
        <dbReference type="Pfam" id="PF17648"/>
    </source>
</evidence>
<dbReference type="EMBL" id="JAYGIM010000019">
    <property type="protein sequence ID" value="MEA5429297.1"/>
    <property type="molecule type" value="Genomic_DNA"/>
</dbReference>
<keyword evidence="7" id="KW-1185">Reference proteome</keyword>
<dbReference type="SUPFAM" id="SSF56529">
    <property type="entry name" value="FAH"/>
    <property type="match status" value="1"/>
</dbReference>
<sequence>MKKLLFISMILMGANVLLVAQSLEHTQIKLFRFGNFENEKPAVEYPAGNRLDVSDFGEDFNEKFFATNGVKRLQQWLTKNAAKCKKVGTNVRMGSPVARPSKIIAIGLNYIEHVKEGPGQGVSIPIPREPVIFLKSSSALSGPYDDVLIPKNSQSTDYELELAVVIGKKASYVTVQEAMSYVAGYSIINDVSEREWQLKKDGGQWDKGKSSDTFAPVGPYLVLSDNIDNSENLKMWLKVNGKIAQQANTKDLIFKLANLISYISQHMTLLPGDIIATGTPSGVGLGQKPPKYLKVGDEVELYIESIGTQKQTIGSYVKNYLSETDYEEYKQWVALGLGGLPHTVEGFKSVQNMNKALKSGTDWKRIEPYIGEKGDIKSLQNLPKRIGTKPTIAPFAVPHRQTDQHNTEAIRKIQSDVFDVSVANSDGKLIFKNSYLEIHNPGIFLKDSASGNQSIVPVSHAEIGHIHHFDGSMHIILSPSDTKEVIQKGWGELHGLASAGTRAAKTYMMIYSPRDEKEVAITKQILDAAIKYSSFVP</sequence>
<evidence type="ECO:0000256" key="2">
    <source>
        <dbReference type="ARBA" id="ARBA00022723"/>
    </source>
</evidence>
<feature type="domain" description="Fumarylacetoacetase-like C-terminal" evidence="4">
    <location>
        <begin position="102"/>
        <end position="313"/>
    </location>
</feature>
<evidence type="ECO:0000313" key="6">
    <source>
        <dbReference type="EMBL" id="MEA5429297.1"/>
    </source>
</evidence>
<organism evidence="6 7">
    <name type="scientific">Arcicella lustrica</name>
    <dbReference type="NCBI Taxonomy" id="2984196"/>
    <lineage>
        <taxon>Bacteria</taxon>
        <taxon>Pseudomonadati</taxon>
        <taxon>Bacteroidota</taxon>
        <taxon>Cytophagia</taxon>
        <taxon>Cytophagales</taxon>
        <taxon>Flectobacillaceae</taxon>
        <taxon>Arcicella</taxon>
    </lineage>
</organism>
<proteinExistence type="inferred from homology"/>
<dbReference type="PANTHER" id="PTHR42796:SF4">
    <property type="entry name" value="FUMARYLACETOACETATE HYDROLASE DOMAIN-CONTAINING PROTEIN 2A"/>
    <property type="match status" value="1"/>
</dbReference>
<dbReference type="PANTHER" id="PTHR42796">
    <property type="entry name" value="FUMARYLACETOACETATE HYDROLASE DOMAIN-CONTAINING PROTEIN 2A-RELATED"/>
    <property type="match status" value="1"/>
</dbReference>
<feature type="chain" id="PRO_5046826565" evidence="3">
    <location>
        <begin position="20"/>
        <end position="537"/>
    </location>
</feature>
<dbReference type="InterPro" id="IPR051121">
    <property type="entry name" value="FAH"/>
</dbReference>
<feature type="signal peptide" evidence="3">
    <location>
        <begin position="1"/>
        <end position="19"/>
    </location>
</feature>
<evidence type="ECO:0000313" key="7">
    <source>
        <dbReference type="Proteomes" id="UP001302222"/>
    </source>
</evidence>
<comment type="similarity">
    <text evidence="1">Belongs to the FAH family.</text>
</comment>
<comment type="caution">
    <text evidence="6">The sequence shown here is derived from an EMBL/GenBank/DDBJ whole genome shotgun (WGS) entry which is preliminary data.</text>
</comment>